<evidence type="ECO:0000313" key="3">
    <source>
        <dbReference type="Proteomes" id="UP001151760"/>
    </source>
</evidence>
<organism evidence="2 3">
    <name type="scientific">Tanacetum coccineum</name>
    <dbReference type="NCBI Taxonomy" id="301880"/>
    <lineage>
        <taxon>Eukaryota</taxon>
        <taxon>Viridiplantae</taxon>
        <taxon>Streptophyta</taxon>
        <taxon>Embryophyta</taxon>
        <taxon>Tracheophyta</taxon>
        <taxon>Spermatophyta</taxon>
        <taxon>Magnoliopsida</taxon>
        <taxon>eudicotyledons</taxon>
        <taxon>Gunneridae</taxon>
        <taxon>Pentapetalae</taxon>
        <taxon>asterids</taxon>
        <taxon>campanulids</taxon>
        <taxon>Asterales</taxon>
        <taxon>Asteraceae</taxon>
        <taxon>Asteroideae</taxon>
        <taxon>Anthemideae</taxon>
        <taxon>Anthemidinae</taxon>
        <taxon>Tanacetum</taxon>
    </lineage>
</organism>
<evidence type="ECO:0000313" key="2">
    <source>
        <dbReference type="EMBL" id="GJT52948.1"/>
    </source>
</evidence>
<dbReference type="Proteomes" id="UP001151760">
    <property type="component" value="Unassembled WGS sequence"/>
</dbReference>
<reference evidence="2" key="1">
    <citation type="journal article" date="2022" name="Int. J. Mol. Sci.">
        <title>Draft Genome of Tanacetum Coccineum: Genomic Comparison of Closely Related Tanacetum-Family Plants.</title>
        <authorList>
            <person name="Yamashiro T."/>
            <person name="Shiraishi A."/>
            <person name="Nakayama K."/>
            <person name="Satake H."/>
        </authorList>
    </citation>
    <scope>NUCLEOTIDE SEQUENCE</scope>
</reference>
<evidence type="ECO:0008006" key="4">
    <source>
        <dbReference type="Google" id="ProtNLM"/>
    </source>
</evidence>
<feature type="region of interest" description="Disordered" evidence="1">
    <location>
        <begin position="1"/>
        <end position="21"/>
    </location>
</feature>
<reference evidence="2" key="2">
    <citation type="submission" date="2022-01" db="EMBL/GenBank/DDBJ databases">
        <authorList>
            <person name="Yamashiro T."/>
            <person name="Shiraishi A."/>
            <person name="Satake H."/>
            <person name="Nakayama K."/>
        </authorList>
    </citation>
    <scope>NUCLEOTIDE SEQUENCE</scope>
</reference>
<proteinExistence type="predicted"/>
<evidence type="ECO:0000256" key="1">
    <source>
        <dbReference type="SAM" id="MobiDB-lite"/>
    </source>
</evidence>
<gene>
    <name evidence="2" type="ORF">Tco_0988002</name>
</gene>
<comment type="caution">
    <text evidence="2">The sequence shown here is derived from an EMBL/GenBank/DDBJ whole genome shotgun (WGS) entry which is preliminary data.</text>
</comment>
<feature type="region of interest" description="Disordered" evidence="1">
    <location>
        <begin position="166"/>
        <end position="210"/>
    </location>
</feature>
<protein>
    <recommendedName>
        <fullName evidence="4">Myb-like domain-containing protein</fullName>
    </recommendedName>
</protein>
<sequence length="210" mass="24000">MESSTSSQPYQPYSPINPTNLDMNFEELMFSQEYNYSQDYSMGHDDSPVEEVSPVKPKKPSRHEAKAKKDETKKVKEPPKEWTVEEEIALYQGWCDVSENNISGNTMKAKEFWEAVIRGDFNLEHCYNILKDHPGRDRSKAKKKASGSSSSIVDLVADKFYNMKQKKRKERQGTTCLYGDEESRVKYPGGRGSRNCTTEKGETRNSTSNA</sequence>
<accession>A0ABQ5EPS2</accession>
<feature type="region of interest" description="Disordered" evidence="1">
    <location>
        <begin position="36"/>
        <end position="80"/>
    </location>
</feature>
<feature type="compositionally biased region" description="Low complexity" evidence="1">
    <location>
        <begin position="1"/>
        <end position="14"/>
    </location>
</feature>
<dbReference type="EMBL" id="BQNB010016543">
    <property type="protein sequence ID" value="GJT52948.1"/>
    <property type="molecule type" value="Genomic_DNA"/>
</dbReference>
<keyword evidence="3" id="KW-1185">Reference proteome</keyword>
<feature type="compositionally biased region" description="Basic and acidic residues" evidence="1">
    <location>
        <begin position="62"/>
        <end position="80"/>
    </location>
</feature>
<name>A0ABQ5EPS2_9ASTR</name>